<accession>A0A849SN86</accession>
<dbReference type="EMBL" id="JABFRW010000044">
    <property type="protein sequence ID" value="NOT33355.1"/>
    <property type="molecule type" value="Genomic_DNA"/>
</dbReference>
<evidence type="ECO:0000313" key="2">
    <source>
        <dbReference type="Proteomes" id="UP000580839"/>
    </source>
</evidence>
<gene>
    <name evidence="1" type="ORF">HOP12_04200</name>
</gene>
<protein>
    <recommendedName>
        <fullName evidence="3">HpcH/HpaI aldolase/citrate lyase domain-containing protein</fullName>
    </recommendedName>
</protein>
<name>A0A849SN86_UNCEI</name>
<sequence>MSAPTREVPRVLLSGESLLGVSRASRDRTLEVAARYHEPESLAVTLSKAISSGADAILLSPTQQVRGALAELKQPLPVIALLPNVPDYVRDMSDVGLVGAAMKRVKRAGPATLVRLGLTGLTHAFGVVKSDFAAMVPVLLELEAASLGIPRLHGVVVAAPITDLALAGRHRNFFEHVSRFVRGRFGGLAGFETHNLGHLLKALREWGVRPDFVIGPVNPRGLLMKPSREEVLAELANSPVPVLAKELRAGGEVALLDGAHYARSHGAQGVVADFVDLEDLATELRALRG</sequence>
<dbReference type="Proteomes" id="UP000580839">
    <property type="component" value="Unassembled WGS sequence"/>
</dbReference>
<comment type="caution">
    <text evidence="1">The sequence shown here is derived from an EMBL/GenBank/DDBJ whole genome shotgun (WGS) entry which is preliminary data.</text>
</comment>
<evidence type="ECO:0008006" key="3">
    <source>
        <dbReference type="Google" id="ProtNLM"/>
    </source>
</evidence>
<evidence type="ECO:0000313" key="1">
    <source>
        <dbReference type="EMBL" id="NOT33355.1"/>
    </source>
</evidence>
<proteinExistence type="predicted"/>
<dbReference type="AlphaFoldDB" id="A0A849SN86"/>
<reference evidence="1 2" key="1">
    <citation type="submission" date="2020-04" db="EMBL/GenBank/DDBJ databases">
        <title>Metagenomic profiling of ammonia- and methane-oxidizing microorganisms in a Dutch drinking water treatment plant.</title>
        <authorList>
            <person name="Poghosyan L."/>
            <person name="Leucker S."/>
        </authorList>
    </citation>
    <scope>NUCLEOTIDE SEQUENCE [LARGE SCALE GENOMIC DNA]</scope>
    <source>
        <strain evidence="1">S-RSF-IL-03</strain>
    </source>
</reference>
<organism evidence="1 2">
    <name type="scientific">Eiseniibacteriota bacterium</name>
    <dbReference type="NCBI Taxonomy" id="2212470"/>
    <lineage>
        <taxon>Bacteria</taxon>
        <taxon>Candidatus Eiseniibacteriota</taxon>
    </lineage>
</organism>